<feature type="compositionally biased region" description="Polar residues" evidence="1">
    <location>
        <begin position="1129"/>
        <end position="1138"/>
    </location>
</feature>
<feature type="compositionally biased region" description="Polar residues" evidence="1">
    <location>
        <begin position="1107"/>
        <end position="1119"/>
    </location>
</feature>
<dbReference type="EMBL" id="JAFFGZ010000004">
    <property type="protein sequence ID" value="KAK4646815.1"/>
    <property type="molecule type" value="Genomic_DNA"/>
</dbReference>
<name>A0ABR0FS75_9PEZI</name>
<feature type="region of interest" description="Disordered" evidence="1">
    <location>
        <begin position="838"/>
        <end position="876"/>
    </location>
</feature>
<feature type="compositionally biased region" description="Low complexity" evidence="1">
    <location>
        <begin position="541"/>
        <end position="555"/>
    </location>
</feature>
<feature type="compositionally biased region" description="Low complexity" evidence="1">
    <location>
        <begin position="702"/>
        <end position="721"/>
    </location>
</feature>
<feature type="compositionally biased region" description="Basic and acidic residues" evidence="1">
    <location>
        <begin position="332"/>
        <end position="341"/>
    </location>
</feature>
<feature type="compositionally biased region" description="Polar residues" evidence="1">
    <location>
        <begin position="1286"/>
        <end position="1298"/>
    </location>
</feature>
<feature type="compositionally biased region" description="Acidic residues" evidence="1">
    <location>
        <begin position="1335"/>
        <end position="1344"/>
    </location>
</feature>
<feature type="compositionally biased region" description="Polar residues" evidence="1">
    <location>
        <begin position="1001"/>
        <end position="1019"/>
    </location>
</feature>
<feature type="compositionally biased region" description="Low complexity" evidence="1">
    <location>
        <begin position="1510"/>
        <end position="1521"/>
    </location>
</feature>
<feature type="compositionally biased region" description="Acidic residues" evidence="1">
    <location>
        <begin position="184"/>
        <end position="242"/>
    </location>
</feature>
<dbReference type="RefSeq" id="XP_062735791.1">
    <property type="nucleotide sequence ID" value="XM_062877112.1"/>
</dbReference>
<feature type="region of interest" description="Disordered" evidence="1">
    <location>
        <begin position="126"/>
        <end position="643"/>
    </location>
</feature>
<dbReference type="InterPro" id="IPR055781">
    <property type="entry name" value="DUF7357"/>
</dbReference>
<dbReference type="GeneID" id="87896594"/>
<feature type="domain" description="DUF7357" evidence="2">
    <location>
        <begin position="1"/>
        <end position="135"/>
    </location>
</feature>
<sequence length="1537" mass="168487">MRLRLVVRRHALPDVRVVFSCKTENDPTIANLLEQVNEIIPLESNEWGLEDYTIELRQKDTGTAFDFFHFQQVADVLKDDEEIYIRPLVTNDRRKRRLSGRDQITNDGRHLLDGIPFGRPRLRAAYSRPAVDIPPLKRPRLTYHPHGEEEDDDAQQLMITESGERGRKKARRAGSVRFSAPYDADSDEDVEDDDFGGQNVNEDESDMEPIDEDDMEEQGLDSDSDEDADLEEDVQDDESDLEAELRDLGNDMEPEKGENSITYGEERGVNARRKAKEVEAPIDGRKRGTKRPRDSNEEDDSNAESVASVIKHYDQHGFPSGSILNGTASRYMVEEMRKKGEPVNLPVHTKFEDDDDEGQNDALEEDANEASHHSSSEESGTSDSESDSGPEVASSKVCPPVPGSSEHDLTDSNPDGDDDLSSDKDENNEEAQTTADTKPSGGDDSDGHSDSDDDDDGSSNSESDNEDHDDADSDGANDGSDEGVDLAGDPKSDDQNSSAPDSDQDSSGKSDSDETDSSDEDSDGSSIDDSNGESSDDDSSASESSSQEAASSGEDSSSDIDSSSDDDSSSDGESSSGDDTSVGQERAVPEHKKIAPSRIKTLQVTEAPAVQSEDAGPPRPGEGKPSTRKRNARRRALVQAKKAAARAEALAALAPTAPSTGMTEADSTELASVTETIAAKKAQMLERIGALTGMIVEELQGDAPSQPASAHDAAPAAQTTSRLSETTVALHKDAACGADGDPDAWRTKINYRAVECCQEGVELSEPPFPFVQRWDPQQKYQHGGRKKRKQRTQDEYQLQDEKTPKTKKRRSDVGGIGDYSYDDRGSYYHEASTEYGETTLNYDDEPQEQPERSVSKVREEEEEDDLPPLPADPSTLPLLQPGSAAPGMILTWQQLLMSKATSWAPQVSRLTGIIINLEDHGVLRVRLAKRDQYLDRNEKVYDDEGKRVYDKFELPGMDEEDEEEEEEGYRTLDISEMMEPRVLQYPSQIVPGTPLVEEPSPSHTANNLEKTTSAQTSATLGHEAPEQSTDETSQMDINTQTLEESVIPESCDPNGSSEDQEAQAAQVMSVEDISMTEDRRHEISQLISEAGFRKEVDPSIANDALLNRSSHSPSRQLTGMSHDALPRSFESSQPQSDFGSRRAARDTTNGVDSRPILLEPFNGFSDAISLPPSEHRVEPPKLALPPSEIGSIQSERQVDPDFSIDLADSSLNALEDDSANRDALRSSPPYAMEDELSEVESHDEDEQSEDEQAEEKDNVPTPRRSRLARAVSESSSSDESLPSVSELCTQPSNNNSSGVPARDPVQVDVIPPGKSRRSKTTADVEYEEAMRRLDDMEDESEDSNDSGKSDSDDGDSSSDSDIPNVRRGPSTLARRLMVKPFEKPSPRKSQHLKQSSMAKIKMEPVSSHTETCRRRSARTSAQFQVPKGSQVISLLSSPEPALEENYAEDDIDETYKDSQDSDLPDGDGWVKKRRPTSAARRVGLSKRGMSVPASSLGLLREKASIPQRIASSQQPDSASSQGLARARKRIADGLLHK</sequence>
<feature type="compositionally biased region" description="Basic residues" evidence="1">
    <location>
        <begin position="626"/>
        <end position="636"/>
    </location>
</feature>
<dbReference type="Proteomes" id="UP001322138">
    <property type="component" value="Unassembled WGS sequence"/>
</dbReference>
<feature type="compositionally biased region" description="Acidic residues" evidence="1">
    <location>
        <begin position="513"/>
        <end position="523"/>
    </location>
</feature>
<feature type="region of interest" description="Disordered" evidence="1">
    <location>
        <begin position="1445"/>
        <end position="1537"/>
    </location>
</feature>
<feature type="compositionally biased region" description="Acidic residues" evidence="1">
    <location>
        <begin position="352"/>
        <end position="368"/>
    </location>
</feature>
<gene>
    <name evidence="3" type="ORF">QC761_213820</name>
</gene>
<evidence type="ECO:0000313" key="4">
    <source>
        <dbReference type="Proteomes" id="UP001322138"/>
    </source>
</evidence>
<feature type="region of interest" description="Disordered" evidence="1">
    <location>
        <begin position="1101"/>
        <end position="1428"/>
    </location>
</feature>
<feature type="compositionally biased region" description="Acidic residues" evidence="1">
    <location>
        <begin position="530"/>
        <end position="540"/>
    </location>
</feature>
<reference evidence="3 4" key="1">
    <citation type="journal article" date="2023" name="bioRxiv">
        <title>High-quality genome assemblies of four members of thePodospora anserinaspecies complex.</title>
        <authorList>
            <person name="Ament-Velasquez S.L."/>
            <person name="Vogan A.A."/>
            <person name="Wallerman O."/>
            <person name="Hartmann F."/>
            <person name="Gautier V."/>
            <person name="Silar P."/>
            <person name="Giraud T."/>
            <person name="Johannesson H."/>
        </authorList>
    </citation>
    <scope>NUCLEOTIDE SEQUENCE [LARGE SCALE GENOMIC DNA]</scope>
    <source>
        <strain evidence="3 4">CBS 112042</strain>
    </source>
</reference>
<evidence type="ECO:0000259" key="2">
    <source>
        <dbReference type="Pfam" id="PF24054"/>
    </source>
</evidence>
<evidence type="ECO:0000313" key="3">
    <source>
        <dbReference type="EMBL" id="KAK4646815.1"/>
    </source>
</evidence>
<feature type="compositionally biased region" description="Acidic residues" evidence="1">
    <location>
        <begin position="1232"/>
        <end position="1254"/>
    </location>
</feature>
<feature type="region of interest" description="Disordered" evidence="1">
    <location>
        <begin position="700"/>
        <end position="724"/>
    </location>
</feature>
<evidence type="ECO:0000256" key="1">
    <source>
        <dbReference type="SAM" id="MobiDB-lite"/>
    </source>
</evidence>
<dbReference type="Pfam" id="PF24054">
    <property type="entry name" value="DUF7357"/>
    <property type="match status" value="1"/>
</dbReference>
<feature type="compositionally biased region" description="Polar residues" evidence="1">
    <location>
        <begin position="1026"/>
        <end position="1043"/>
    </location>
</feature>
<feature type="compositionally biased region" description="Basic and acidic residues" evidence="1">
    <location>
        <begin position="849"/>
        <end position="859"/>
    </location>
</feature>
<feature type="compositionally biased region" description="Basic and acidic residues" evidence="1">
    <location>
        <begin position="243"/>
        <end position="269"/>
    </location>
</feature>
<feature type="compositionally biased region" description="Basic and acidic residues" evidence="1">
    <location>
        <begin position="791"/>
        <end position="804"/>
    </location>
</feature>
<feature type="compositionally biased region" description="Basic and acidic residues" evidence="1">
    <location>
        <begin position="276"/>
        <end position="295"/>
    </location>
</feature>
<proteinExistence type="predicted"/>
<feature type="compositionally biased region" description="Low complexity" evidence="1">
    <location>
        <begin position="377"/>
        <end position="389"/>
    </location>
</feature>
<accession>A0ABR0FS75</accession>
<feature type="compositionally biased region" description="Acidic residues" evidence="1">
    <location>
        <begin position="451"/>
        <end position="484"/>
    </location>
</feature>
<keyword evidence="4" id="KW-1185">Reference proteome</keyword>
<feature type="region of interest" description="Disordered" evidence="1">
    <location>
        <begin position="991"/>
        <end position="1082"/>
    </location>
</feature>
<feature type="region of interest" description="Disordered" evidence="1">
    <location>
        <begin position="767"/>
        <end position="825"/>
    </location>
</feature>
<feature type="compositionally biased region" description="Low complexity" evidence="1">
    <location>
        <begin position="571"/>
        <end position="581"/>
    </location>
</feature>
<organism evidence="3 4">
    <name type="scientific">Podospora bellae-mahoneyi</name>
    <dbReference type="NCBI Taxonomy" id="2093777"/>
    <lineage>
        <taxon>Eukaryota</taxon>
        <taxon>Fungi</taxon>
        <taxon>Dikarya</taxon>
        <taxon>Ascomycota</taxon>
        <taxon>Pezizomycotina</taxon>
        <taxon>Sordariomycetes</taxon>
        <taxon>Sordariomycetidae</taxon>
        <taxon>Sordariales</taxon>
        <taxon>Podosporaceae</taxon>
        <taxon>Podospora</taxon>
    </lineage>
</organism>
<comment type="caution">
    <text evidence="3">The sequence shown here is derived from an EMBL/GenBank/DDBJ whole genome shotgun (WGS) entry which is preliminary data.</text>
</comment>
<feature type="compositionally biased region" description="Low complexity" evidence="1">
    <location>
        <begin position="1268"/>
        <end position="1285"/>
    </location>
</feature>
<protein>
    <recommendedName>
        <fullName evidence="2">DUF7357 domain-containing protein</fullName>
    </recommendedName>
</protein>
<feature type="compositionally biased region" description="Acidic residues" evidence="1">
    <location>
        <begin position="556"/>
        <end position="570"/>
    </location>
</feature>